<dbReference type="AlphaFoldDB" id="A0AAN7WH26"/>
<feature type="chain" id="PRO_5042886614" evidence="1">
    <location>
        <begin position="18"/>
        <end position="135"/>
    </location>
</feature>
<accession>A0AAN7WH26</accession>
<dbReference type="EMBL" id="JAVRQU010000001">
    <property type="protein sequence ID" value="KAK5707668.1"/>
    <property type="molecule type" value="Genomic_DNA"/>
</dbReference>
<comment type="caution">
    <text evidence="2">The sequence shown here is derived from an EMBL/GenBank/DDBJ whole genome shotgun (WGS) entry which is preliminary data.</text>
</comment>
<sequence>MLAKILLPLLAASLAVASPIEQARDASPVAAAAAATSSTPAKGSFEYITYFASTECEFTSSTSNINANVCTNIGDGEIPGESFAFAFASGQSSCKLEIFSKPNCKGSTVKKIAASKVSVANTCSTATGESVKLVC</sequence>
<evidence type="ECO:0000313" key="2">
    <source>
        <dbReference type="EMBL" id="KAK5707668.1"/>
    </source>
</evidence>
<evidence type="ECO:0000313" key="3">
    <source>
        <dbReference type="Proteomes" id="UP001310594"/>
    </source>
</evidence>
<protein>
    <submittedName>
        <fullName evidence="2">Uncharacterized protein</fullName>
    </submittedName>
</protein>
<feature type="signal peptide" evidence="1">
    <location>
        <begin position="1"/>
        <end position="17"/>
    </location>
</feature>
<name>A0AAN7WH26_9PEZI</name>
<organism evidence="2 3">
    <name type="scientific">Elasticomyces elasticus</name>
    <dbReference type="NCBI Taxonomy" id="574655"/>
    <lineage>
        <taxon>Eukaryota</taxon>
        <taxon>Fungi</taxon>
        <taxon>Dikarya</taxon>
        <taxon>Ascomycota</taxon>
        <taxon>Pezizomycotina</taxon>
        <taxon>Dothideomycetes</taxon>
        <taxon>Dothideomycetidae</taxon>
        <taxon>Mycosphaerellales</taxon>
        <taxon>Teratosphaeriaceae</taxon>
        <taxon>Elasticomyces</taxon>
    </lineage>
</organism>
<evidence type="ECO:0000256" key="1">
    <source>
        <dbReference type="SAM" id="SignalP"/>
    </source>
</evidence>
<reference evidence="2" key="1">
    <citation type="submission" date="2023-08" db="EMBL/GenBank/DDBJ databases">
        <title>Black Yeasts Isolated from many extreme environments.</title>
        <authorList>
            <person name="Coleine C."/>
            <person name="Stajich J.E."/>
            <person name="Selbmann L."/>
        </authorList>
    </citation>
    <scope>NUCLEOTIDE SEQUENCE</scope>
    <source>
        <strain evidence="2">CCFEE 5810</strain>
    </source>
</reference>
<keyword evidence="1" id="KW-0732">Signal</keyword>
<dbReference type="Proteomes" id="UP001310594">
    <property type="component" value="Unassembled WGS sequence"/>
</dbReference>
<gene>
    <name evidence="2" type="ORF">LTR97_000206</name>
</gene>
<proteinExistence type="predicted"/>